<dbReference type="Pfam" id="PF04101">
    <property type="entry name" value="Glyco_tran_28_C"/>
    <property type="match status" value="1"/>
</dbReference>
<accession>A0ABU8B7W0</accession>
<dbReference type="Gene3D" id="3.40.50.1820">
    <property type="entry name" value="alpha/beta hydrolase"/>
    <property type="match status" value="1"/>
</dbReference>
<dbReference type="InterPro" id="IPR029058">
    <property type="entry name" value="AB_hydrolase_fold"/>
</dbReference>
<dbReference type="InterPro" id="IPR000073">
    <property type="entry name" value="AB_hydrolase_1"/>
</dbReference>
<comment type="caution">
    <text evidence="4">The sequence shown here is derived from an EMBL/GenBank/DDBJ whole genome shotgun (WGS) entry which is preliminary data.</text>
</comment>
<dbReference type="SUPFAM" id="SSF53474">
    <property type="entry name" value="alpha/beta-Hydrolases"/>
    <property type="match status" value="1"/>
</dbReference>
<evidence type="ECO:0000256" key="1">
    <source>
        <dbReference type="ARBA" id="ARBA00022801"/>
    </source>
</evidence>
<keyword evidence="5" id="KW-1185">Reference proteome</keyword>
<dbReference type="Gene3D" id="3.40.50.2000">
    <property type="entry name" value="Glycogen Phosphorylase B"/>
    <property type="match status" value="2"/>
</dbReference>
<dbReference type="PANTHER" id="PTHR43798:SF31">
    <property type="entry name" value="AB HYDROLASE SUPERFAMILY PROTEIN YCLE"/>
    <property type="match status" value="1"/>
</dbReference>
<dbReference type="RefSeq" id="WP_334479335.1">
    <property type="nucleotide sequence ID" value="NZ_JAZHRV010000001.1"/>
</dbReference>
<evidence type="ECO:0000259" key="3">
    <source>
        <dbReference type="Pfam" id="PF04101"/>
    </source>
</evidence>
<dbReference type="SUPFAM" id="SSF53756">
    <property type="entry name" value="UDP-Glycosyltransferase/glycogen phosphorylase"/>
    <property type="match status" value="1"/>
</dbReference>
<dbReference type="Proteomes" id="UP001364224">
    <property type="component" value="Unassembled WGS sequence"/>
</dbReference>
<gene>
    <name evidence="4" type="ORF">V1286_002084</name>
</gene>
<evidence type="ECO:0000259" key="2">
    <source>
        <dbReference type="Pfam" id="PF00561"/>
    </source>
</evidence>
<name>A0ABU8B7W0_9BRAD</name>
<organism evidence="4 5">
    <name type="scientific">Bradyrhizobium algeriense</name>
    <dbReference type="NCBI Taxonomy" id="634784"/>
    <lineage>
        <taxon>Bacteria</taxon>
        <taxon>Pseudomonadati</taxon>
        <taxon>Pseudomonadota</taxon>
        <taxon>Alphaproteobacteria</taxon>
        <taxon>Hyphomicrobiales</taxon>
        <taxon>Nitrobacteraceae</taxon>
        <taxon>Bradyrhizobium</taxon>
    </lineage>
</organism>
<evidence type="ECO:0000313" key="5">
    <source>
        <dbReference type="Proteomes" id="UP001364224"/>
    </source>
</evidence>
<keyword evidence="1" id="KW-0378">Hydrolase</keyword>
<dbReference type="InterPro" id="IPR050266">
    <property type="entry name" value="AB_hydrolase_sf"/>
</dbReference>
<proteinExistence type="predicted"/>
<evidence type="ECO:0000313" key="4">
    <source>
        <dbReference type="EMBL" id="MEH2554555.1"/>
    </source>
</evidence>
<feature type="domain" description="AB hydrolase-1" evidence="2">
    <location>
        <begin position="48"/>
        <end position="134"/>
    </location>
</feature>
<protein>
    <submittedName>
        <fullName evidence="4">Pimeloyl-ACP methyl ester carboxylesterase</fullName>
    </submittedName>
</protein>
<dbReference type="InterPro" id="IPR007235">
    <property type="entry name" value="Glyco_trans_28_C"/>
</dbReference>
<dbReference type="EMBL" id="JAZHRV010000001">
    <property type="protein sequence ID" value="MEH2554555.1"/>
    <property type="molecule type" value="Genomic_DNA"/>
</dbReference>
<feature type="domain" description="Glycosyl transferase family 28 C-terminal" evidence="3">
    <location>
        <begin position="544"/>
        <end position="699"/>
    </location>
</feature>
<dbReference type="PRINTS" id="PR00111">
    <property type="entry name" value="ABHYDROLASE"/>
</dbReference>
<dbReference type="PANTHER" id="PTHR43798">
    <property type="entry name" value="MONOACYLGLYCEROL LIPASE"/>
    <property type="match status" value="1"/>
</dbReference>
<reference evidence="4 5" key="1">
    <citation type="submission" date="2024-02" db="EMBL/GenBank/DDBJ databases">
        <title>Adaptive strategies in a cosmopolitan and abundant soil bacterium.</title>
        <authorList>
            <person name="Carini P."/>
        </authorList>
    </citation>
    <scope>NUCLEOTIDE SEQUENCE [LARGE SCALE GENOMIC DNA]</scope>
    <source>
        <strain evidence="4 5">AZCC 1608</strain>
    </source>
</reference>
<dbReference type="Pfam" id="PF00561">
    <property type="entry name" value="Abhydrolase_1"/>
    <property type="match status" value="1"/>
</dbReference>
<sequence>MRAKLPDREGLVTRDGVNLAYEIYGDAPETMLFIPPWSIVHSRIYKAQLPYFSERFRCITYDGRGNGKSDRPKDVTAYTLDNYLADALAVMDALDVGQSILVGLSFGGLLASILAAYHPERVRAAVLVGTVSTIGSPPYARLAASHFSAERESYEGWDKYNRDYWLKNYPDFAEFFIRNICSEPHSTKQIEDGIGWAVETSGPTLINTVEARNIPPRFDVSEEMYRKIRCPVLFIHGDNDQIQLHARAEAAHTEVSGSEFVTIKGGGHNPLGRYPAKANTLISDFIDRRLGITAPARGTVRRNGAGKRALYLSSPIGLGHGRRDIAIAHEMRRLHPNLSVDWLAQDPVTRLLEASNEHVHPLSARLASETRHIELESGEHELHCFQALRRMDEVLIKNFMTFQEAVEQGAYDLVIADEAWDIDHYWHEHPELKKAKLAWLTDFVGYVPMPSGGEHEALLTTDYNAEMIEHIERHPAVRDRSIFVGAPEDIAPLSFGTGLPPMRDWIPKHFDFAGYVIGEHPQNFGSREQLRERLGYRNDERICIVTVGGSGIGAHLIRRILQAYPIVKAKLTDLRMIVVAGPRIDAAAMVAPEGVEMRAFVANLDRHLAACDLALVQGGLTTCMELAAASTPFVYFPLRNHFEQNFHVAHRLRRYGAGIQMDFAASTPDMIADAMMQALSSPDKPKPVEADGARRAARMIAELLE</sequence>